<evidence type="ECO:0000313" key="8">
    <source>
        <dbReference type="EMBL" id="CAG9560288.1"/>
    </source>
</evidence>
<dbReference type="GO" id="GO:0000226">
    <property type="term" value="P:microtubule cytoskeleton organization"/>
    <property type="evidence" value="ECO:0007669"/>
    <property type="project" value="TreeGrafter"/>
</dbReference>
<keyword evidence="5" id="KW-0560">Oxidoreductase</keyword>
<dbReference type="GO" id="GO:0004497">
    <property type="term" value="F:monooxygenase activity"/>
    <property type="evidence" value="ECO:0007669"/>
    <property type="project" value="UniProtKB-KW"/>
</dbReference>
<dbReference type="GO" id="GO:0005506">
    <property type="term" value="F:iron ion binding"/>
    <property type="evidence" value="ECO:0007669"/>
    <property type="project" value="InterPro"/>
</dbReference>
<dbReference type="GO" id="GO:0016705">
    <property type="term" value="F:oxidoreductase activity, acting on paired donors, with incorporation or reduction of molecular oxygen"/>
    <property type="evidence" value="ECO:0007669"/>
    <property type="project" value="InterPro"/>
</dbReference>
<keyword evidence="5" id="KW-0503">Monooxygenase</keyword>
<dbReference type="EMBL" id="CAKASE010000045">
    <property type="protein sequence ID" value="CAG9560288.1"/>
    <property type="molecule type" value="Genomic_DNA"/>
</dbReference>
<evidence type="ECO:0000256" key="7">
    <source>
        <dbReference type="SAM" id="MobiDB-lite"/>
    </source>
</evidence>
<dbReference type="GO" id="GO:0020037">
    <property type="term" value="F:heme binding"/>
    <property type="evidence" value="ECO:0007669"/>
    <property type="project" value="InterPro"/>
</dbReference>
<dbReference type="SUPFAM" id="SSF48264">
    <property type="entry name" value="Cytochrome P450"/>
    <property type="match status" value="1"/>
</dbReference>
<dbReference type="InterPro" id="IPR036396">
    <property type="entry name" value="Cyt_P450_sf"/>
</dbReference>
<dbReference type="PROSITE" id="PS00086">
    <property type="entry name" value="CYTOCHROME_P450"/>
    <property type="match status" value="1"/>
</dbReference>
<name>A0A8J2VWC9_9NEOP</name>
<dbReference type="InterPro" id="IPR001128">
    <property type="entry name" value="Cyt_P450"/>
</dbReference>
<dbReference type="GO" id="GO:0070740">
    <property type="term" value="F:tubulin-glutamic acid ligase activity"/>
    <property type="evidence" value="ECO:0007669"/>
    <property type="project" value="TreeGrafter"/>
</dbReference>
<dbReference type="PRINTS" id="PR00463">
    <property type="entry name" value="EP450I"/>
</dbReference>
<dbReference type="Proteomes" id="UP000789524">
    <property type="component" value="Unassembled WGS sequence"/>
</dbReference>
<dbReference type="InterPro" id="IPR004344">
    <property type="entry name" value="TTL/TTLL_fam"/>
</dbReference>
<accession>A0A8J2VWC9</accession>
<evidence type="ECO:0000256" key="6">
    <source>
        <dbReference type="PIRSR" id="PIRSR602401-1"/>
    </source>
</evidence>
<dbReference type="SUPFAM" id="SSF56059">
    <property type="entry name" value="Glutathione synthetase ATP-binding domain-like"/>
    <property type="match status" value="1"/>
</dbReference>
<dbReference type="OrthoDB" id="277439at2759"/>
<dbReference type="PRINTS" id="PR00385">
    <property type="entry name" value="P450"/>
</dbReference>
<evidence type="ECO:0000256" key="4">
    <source>
        <dbReference type="ARBA" id="ARBA00022840"/>
    </source>
</evidence>
<feature type="compositionally biased region" description="Polar residues" evidence="7">
    <location>
        <begin position="814"/>
        <end position="834"/>
    </location>
</feature>
<dbReference type="Gene3D" id="3.30.470.20">
    <property type="entry name" value="ATP-grasp fold, B domain"/>
    <property type="match status" value="1"/>
</dbReference>
<evidence type="ECO:0000256" key="5">
    <source>
        <dbReference type="ARBA" id="ARBA00023033"/>
    </source>
</evidence>
<organism evidence="8 9">
    <name type="scientific">Danaus chrysippus</name>
    <name type="common">African queen</name>
    <dbReference type="NCBI Taxonomy" id="151541"/>
    <lineage>
        <taxon>Eukaryota</taxon>
        <taxon>Metazoa</taxon>
        <taxon>Ecdysozoa</taxon>
        <taxon>Arthropoda</taxon>
        <taxon>Hexapoda</taxon>
        <taxon>Insecta</taxon>
        <taxon>Pterygota</taxon>
        <taxon>Neoptera</taxon>
        <taxon>Endopterygota</taxon>
        <taxon>Lepidoptera</taxon>
        <taxon>Glossata</taxon>
        <taxon>Ditrysia</taxon>
        <taxon>Papilionoidea</taxon>
        <taxon>Nymphalidae</taxon>
        <taxon>Danainae</taxon>
        <taxon>Danaini</taxon>
        <taxon>Danaina</taxon>
        <taxon>Danaus</taxon>
        <taxon>Anosia</taxon>
    </lineage>
</organism>
<keyword evidence="6" id="KW-0479">Metal-binding</keyword>
<comment type="similarity">
    <text evidence="1">Belongs to the cytochrome P450 family.</text>
</comment>
<keyword evidence="4" id="KW-0067">ATP-binding</keyword>
<dbReference type="PANTHER" id="PTHR12241:SF118">
    <property type="entry name" value="TUBULIN POLYGLUTAMYLASE TTLL2-RELATED"/>
    <property type="match status" value="1"/>
</dbReference>
<dbReference type="InterPro" id="IPR017972">
    <property type="entry name" value="Cyt_P450_CS"/>
</dbReference>
<comment type="cofactor">
    <cofactor evidence="6">
        <name>heme</name>
        <dbReference type="ChEBI" id="CHEBI:30413"/>
    </cofactor>
</comment>
<dbReference type="InterPro" id="IPR002401">
    <property type="entry name" value="Cyt_P450_E_grp-I"/>
</dbReference>
<protein>
    <submittedName>
        <fullName evidence="8">(African queen) hypothetical protein</fullName>
    </submittedName>
</protein>
<feature type="binding site" description="axial binding residue" evidence="6">
    <location>
        <position position="330"/>
    </location>
    <ligand>
        <name>heme</name>
        <dbReference type="ChEBI" id="CHEBI:30413"/>
    </ligand>
    <ligandPart>
        <name>Fe</name>
        <dbReference type="ChEBI" id="CHEBI:18248"/>
    </ligandPart>
</feature>
<evidence type="ECO:0000256" key="1">
    <source>
        <dbReference type="ARBA" id="ARBA00010617"/>
    </source>
</evidence>
<proteinExistence type="inferred from homology"/>
<dbReference type="PROSITE" id="PS51221">
    <property type="entry name" value="TTL"/>
    <property type="match status" value="1"/>
</dbReference>
<evidence type="ECO:0000313" key="9">
    <source>
        <dbReference type="Proteomes" id="UP000789524"/>
    </source>
</evidence>
<sequence length="953" mass="108170">MILWYLLLALCVWTVAFKYRRRRMYKLAALVPGPKKEYPIIGVAPDLVGTTEVVVHPTDLEMILKTCLEKDDLHRFIQKIIGYGGIFAPVSIWRRRRKILLPTFSPKILESFVEVFSEQSEKLASKLGERASQNSFSIWPFVSSYTLDSVCDLQSFQRKSFLDLLIKLSGGEKGYTNVELREEVMTLTIAGTDTSAVAIGFTLILLGKYPKIQDKVYEELYEVFGDSKRPLVKEDLQKLKYLERVVKESLRLFPPVPFIIRKIDKEIELPTGKRLPAGAGAVISIWGCHRNPNFWGPDAECFDPDRFLPERFDLVKPGSYLPFSNGPRNCLGYQYALMSIKTALCAIVRNYKIVGEPEATPIPHIRVKLDVMMKAVDGYQILEMAQVCDSDGPFIYRLNDNGSGPSLLVKIFTERGWRMYQGYSGPEEKWNLWWRTSAFPATSYKALGDWQFMNHIPKGGSICRKDSLSRLLRCMRRIYGSIYDFSPPCFHLPLEYAKLVSECSRLRRGDDPTSSNVVWIHKPVAQSQGRGIFLFRSVCDMRCGSPAVVQRYIERPLLIAGYKFDLRLYVCVPGYRPLTAYMYAEGLARFGTDKYTLSDIHNPYRHLTNSSLNKTGPRYAECKDRIGSGCKWTLKQVRRALVGRWGAVEWLVWQRIRALVTLTLLAQAAGTPPARNCFEFYGFDVLLDDCLKPWLIEVNLSPALAADCEADVTVKQPMLHELFDLLGLPMRHTGLSLLQGPPTPHISCSSEEENSSAKTVGRATGPRIGRRVRTRRRRAMPLHCVTLQAPMTETITDLAEKTKDIQMGRLYKTTSDVSPESSDSQCSTTVTPSTEPVDESWRGGYSTAASRRRMMAACSWGNGVRWDRGVGRVGHWVRIYPHSLPADDQLPSEDVRESVAQVSKFLRAAREVAKDGGRDKKASRDGTRDSIFEVTLRKKLDYDHNFEVWLPPF</sequence>
<dbReference type="GO" id="GO:0036064">
    <property type="term" value="C:ciliary basal body"/>
    <property type="evidence" value="ECO:0007669"/>
    <property type="project" value="TreeGrafter"/>
</dbReference>
<keyword evidence="2" id="KW-0436">Ligase</keyword>
<feature type="region of interest" description="Disordered" evidence="7">
    <location>
        <begin position="743"/>
        <end position="771"/>
    </location>
</feature>
<dbReference type="Pfam" id="PF00067">
    <property type="entry name" value="p450"/>
    <property type="match status" value="2"/>
</dbReference>
<feature type="region of interest" description="Disordered" evidence="7">
    <location>
        <begin position="814"/>
        <end position="842"/>
    </location>
</feature>
<dbReference type="GO" id="GO:0015631">
    <property type="term" value="F:tubulin binding"/>
    <property type="evidence" value="ECO:0007669"/>
    <property type="project" value="TreeGrafter"/>
</dbReference>
<keyword evidence="6" id="KW-0349">Heme</keyword>
<evidence type="ECO:0000256" key="2">
    <source>
        <dbReference type="ARBA" id="ARBA00022598"/>
    </source>
</evidence>
<evidence type="ECO:0000256" key="3">
    <source>
        <dbReference type="ARBA" id="ARBA00022741"/>
    </source>
</evidence>
<keyword evidence="3" id="KW-0547">Nucleotide-binding</keyword>
<dbReference type="PANTHER" id="PTHR12241">
    <property type="entry name" value="TUBULIN POLYGLUTAMYLASE"/>
    <property type="match status" value="1"/>
</dbReference>
<comment type="caution">
    <text evidence="8">The sequence shown here is derived from an EMBL/GenBank/DDBJ whole genome shotgun (WGS) entry which is preliminary data.</text>
</comment>
<dbReference type="Pfam" id="PF03133">
    <property type="entry name" value="TTL"/>
    <property type="match status" value="1"/>
</dbReference>
<dbReference type="AlphaFoldDB" id="A0A8J2VWC9"/>
<keyword evidence="9" id="KW-1185">Reference proteome</keyword>
<keyword evidence="6" id="KW-0408">Iron</keyword>
<dbReference type="Gene3D" id="1.10.630.10">
    <property type="entry name" value="Cytochrome P450"/>
    <property type="match status" value="2"/>
</dbReference>
<gene>
    <name evidence="8" type="ORF">DCHRY22_LOCUS1979</name>
</gene>
<dbReference type="GO" id="GO:0005524">
    <property type="term" value="F:ATP binding"/>
    <property type="evidence" value="ECO:0007669"/>
    <property type="project" value="UniProtKB-KW"/>
</dbReference>
<reference evidence="8" key="1">
    <citation type="submission" date="2021-09" db="EMBL/GenBank/DDBJ databases">
        <authorList>
            <person name="Martin H S."/>
        </authorList>
    </citation>
    <scope>NUCLEOTIDE SEQUENCE</scope>
</reference>